<dbReference type="AlphaFoldDB" id="A0A7J9EW98"/>
<evidence type="ECO:0000256" key="1">
    <source>
        <dbReference type="SAM" id="MobiDB-lite"/>
    </source>
</evidence>
<dbReference type="Proteomes" id="UP000593568">
    <property type="component" value="Unassembled WGS sequence"/>
</dbReference>
<feature type="region of interest" description="Disordered" evidence="1">
    <location>
        <begin position="71"/>
        <end position="97"/>
    </location>
</feature>
<organism evidence="2 3">
    <name type="scientific">Gossypium trilobum</name>
    <dbReference type="NCBI Taxonomy" id="34281"/>
    <lineage>
        <taxon>Eukaryota</taxon>
        <taxon>Viridiplantae</taxon>
        <taxon>Streptophyta</taxon>
        <taxon>Embryophyta</taxon>
        <taxon>Tracheophyta</taxon>
        <taxon>Spermatophyta</taxon>
        <taxon>Magnoliopsida</taxon>
        <taxon>eudicotyledons</taxon>
        <taxon>Gunneridae</taxon>
        <taxon>Pentapetalae</taxon>
        <taxon>rosids</taxon>
        <taxon>malvids</taxon>
        <taxon>Malvales</taxon>
        <taxon>Malvaceae</taxon>
        <taxon>Malvoideae</taxon>
        <taxon>Gossypium</taxon>
    </lineage>
</organism>
<dbReference type="EMBL" id="JABEZW010000010">
    <property type="protein sequence ID" value="MBA0777319.1"/>
    <property type="molecule type" value="Genomic_DNA"/>
</dbReference>
<accession>A0A7J9EW98</accession>
<evidence type="ECO:0000313" key="3">
    <source>
        <dbReference type="Proteomes" id="UP000593568"/>
    </source>
</evidence>
<name>A0A7J9EW98_9ROSI</name>
<gene>
    <name evidence="2" type="ORF">Gotri_005358</name>
</gene>
<protein>
    <submittedName>
        <fullName evidence="2">Uncharacterized protein</fullName>
    </submittedName>
</protein>
<reference evidence="2 3" key="1">
    <citation type="journal article" date="2019" name="Genome Biol. Evol.">
        <title>Insights into the evolution of the New World diploid cottons (Gossypium, subgenus Houzingenia) based on genome sequencing.</title>
        <authorList>
            <person name="Grover C.E."/>
            <person name="Arick M.A. 2nd"/>
            <person name="Thrash A."/>
            <person name="Conover J.L."/>
            <person name="Sanders W.S."/>
            <person name="Peterson D.G."/>
            <person name="Frelichowski J.E."/>
            <person name="Scheffler J.A."/>
            <person name="Scheffler B.E."/>
            <person name="Wendel J.F."/>
        </authorList>
    </citation>
    <scope>NUCLEOTIDE SEQUENCE [LARGE SCALE GENOMIC DNA]</scope>
    <source>
        <strain evidence="2">8</strain>
        <tissue evidence="2">Leaf</tissue>
    </source>
</reference>
<sequence>MVVQCFQPDEVTLGILSQASMKRFPKVAKVLDWVIKYDFDFEYGYDDEQESDQGIKPQKLNYQLKSGASIEMTKGGDEQNVPMESRVRSRKNSRSRDMLSALEGRVINLEESMGGVKGTLEVVEGCTDKLNSMREQHKDFVTDY</sequence>
<proteinExistence type="predicted"/>
<keyword evidence="3" id="KW-1185">Reference proteome</keyword>
<comment type="caution">
    <text evidence="2">The sequence shown here is derived from an EMBL/GenBank/DDBJ whole genome shotgun (WGS) entry which is preliminary data.</text>
</comment>
<evidence type="ECO:0000313" key="2">
    <source>
        <dbReference type="EMBL" id="MBA0777319.1"/>
    </source>
</evidence>